<keyword evidence="3" id="KW-1185">Reference proteome</keyword>
<organism evidence="2 3">
    <name type="scientific">Paramormyrops kingsleyae</name>
    <dbReference type="NCBI Taxonomy" id="1676925"/>
    <lineage>
        <taxon>Eukaryota</taxon>
        <taxon>Metazoa</taxon>
        <taxon>Chordata</taxon>
        <taxon>Craniata</taxon>
        <taxon>Vertebrata</taxon>
        <taxon>Euteleostomi</taxon>
        <taxon>Actinopterygii</taxon>
        <taxon>Neopterygii</taxon>
        <taxon>Teleostei</taxon>
        <taxon>Osteoglossocephala</taxon>
        <taxon>Osteoglossomorpha</taxon>
        <taxon>Osteoglossiformes</taxon>
        <taxon>Mormyridae</taxon>
        <taxon>Paramormyrops</taxon>
    </lineage>
</organism>
<feature type="compositionally biased region" description="Basic and acidic residues" evidence="1">
    <location>
        <begin position="20"/>
        <end position="31"/>
    </location>
</feature>
<evidence type="ECO:0008006" key="4">
    <source>
        <dbReference type="Google" id="ProtNLM"/>
    </source>
</evidence>
<sequence>FISSAESAAMTFRSSSSSRDLQKAARRDPASRHPASAGPTPPPSSKGAEANAEAPISTSTAALVYIKSLIVSFSYPTFTMLSECLPVLFLQNLEYYQMTCDQYQEAASKAEAHIRPRSTAPVCSGLQAQILDCYRDNGERTLSCSGLAKEYMLCVNAAKKVGAPTAPGTPRAEIWEWLEGTFYGNTVCLGGRGIQGPLKMTTLSIFAIC</sequence>
<name>A0A3B3TEK5_9TELE</name>
<dbReference type="PANTHER" id="PTHR47609:SF1">
    <property type="entry name" value="MICOS COMPLEX SUBUNIT MIC25"/>
    <property type="match status" value="1"/>
</dbReference>
<dbReference type="Ensembl" id="ENSPKIT00000022222.1">
    <property type="protein sequence ID" value="ENSPKIP00000041189.1"/>
    <property type="gene ID" value="ENSPKIG00000017840.1"/>
</dbReference>
<dbReference type="STRING" id="1676925.ENSPKIP00000041189"/>
<dbReference type="GO" id="GO:0061617">
    <property type="term" value="C:MICOS complex"/>
    <property type="evidence" value="ECO:0007669"/>
    <property type="project" value="InterPro"/>
</dbReference>
<feature type="region of interest" description="Disordered" evidence="1">
    <location>
        <begin position="1"/>
        <end position="52"/>
    </location>
</feature>
<reference evidence="2" key="1">
    <citation type="submission" date="2025-08" db="UniProtKB">
        <authorList>
            <consortium name="Ensembl"/>
        </authorList>
    </citation>
    <scope>IDENTIFICATION</scope>
</reference>
<evidence type="ECO:0000256" key="1">
    <source>
        <dbReference type="SAM" id="MobiDB-lite"/>
    </source>
</evidence>
<reference evidence="2" key="2">
    <citation type="submission" date="2025-09" db="UniProtKB">
        <authorList>
            <consortium name="Ensembl"/>
        </authorList>
    </citation>
    <scope>IDENTIFICATION</scope>
</reference>
<dbReference type="PANTHER" id="PTHR47609">
    <property type="entry name" value="MICOS COMPLEX SUBUNIT MIC25"/>
    <property type="match status" value="1"/>
</dbReference>
<accession>A0A3B3TEK5</accession>
<proteinExistence type="predicted"/>
<dbReference type="Proteomes" id="UP000261540">
    <property type="component" value="Unplaced"/>
</dbReference>
<dbReference type="AlphaFoldDB" id="A0A3B3TEK5"/>
<dbReference type="InterPro" id="IPR042860">
    <property type="entry name" value="MIC25"/>
</dbReference>
<protein>
    <recommendedName>
        <fullName evidence="4">CHCH domain-containing protein</fullName>
    </recommendedName>
</protein>
<dbReference type="GeneTree" id="ENSGT01010000223084"/>
<evidence type="ECO:0000313" key="3">
    <source>
        <dbReference type="Proteomes" id="UP000261540"/>
    </source>
</evidence>
<dbReference type="PROSITE" id="PS51808">
    <property type="entry name" value="CHCH"/>
    <property type="match status" value="1"/>
</dbReference>
<evidence type="ECO:0000313" key="2">
    <source>
        <dbReference type="Ensembl" id="ENSPKIP00000041189.1"/>
    </source>
</evidence>